<evidence type="ECO:0000256" key="1">
    <source>
        <dbReference type="SAM" id="MobiDB-lite"/>
    </source>
</evidence>
<sequence>MKHIEIALPAYLGGIAPFIVGIAVAVLLLLAFVFGMRWRDREPPPPSAPQRRMGSWRTPEEDGRPVENHGPGHNDDEDVVGYVTEHRAPEDIPPGQPERILPHELSPGSHPEELSEERKKWRPGSSGSFGSGGAGHH</sequence>
<feature type="compositionally biased region" description="Basic and acidic residues" evidence="1">
    <location>
        <begin position="58"/>
        <end position="74"/>
    </location>
</feature>
<dbReference type="EMBL" id="JBFAUK010000022">
    <property type="protein sequence ID" value="MEV5509539.1"/>
    <property type="molecule type" value="Genomic_DNA"/>
</dbReference>
<evidence type="ECO:0000256" key="2">
    <source>
        <dbReference type="SAM" id="Phobius"/>
    </source>
</evidence>
<keyword evidence="2" id="KW-1133">Transmembrane helix</keyword>
<proteinExistence type="predicted"/>
<protein>
    <submittedName>
        <fullName evidence="3">DUF6479 family protein</fullName>
    </submittedName>
</protein>
<feature type="compositionally biased region" description="Basic and acidic residues" evidence="1">
    <location>
        <begin position="110"/>
        <end position="119"/>
    </location>
</feature>
<keyword evidence="4" id="KW-1185">Reference proteome</keyword>
<dbReference type="RefSeq" id="WP_153068707.1">
    <property type="nucleotide sequence ID" value="NZ_JBFAUK010000022.1"/>
</dbReference>
<gene>
    <name evidence="3" type="ORF">AB0L16_24400</name>
</gene>
<accession>A0ABV3K391</accession>
<evidence type="ECO:0000313" key="3">
    <source>
        <dbReference type="EMBL" id="MEV5509539.1"/>
    </source>
</evidence>
<dbReference type="InterPro" id="IPR045513">
    <property type="entry name" value="DUF6479"/>
</dbReference>
<keyword evidence="2" id="KW-0812">Transmembrane</keyword>
<keyword evidence="2" id="KW-0472">Membrane</keyword>
<evidence type="ECO:0000313" key="4">
    <source>
        <dbReference type="Proteomes" id="UP001552594"/>
    </source>
</evidence>
<feature type="region of interest" description="Disordered" evidence="1">
    <location>
        <begin position="40"/>
        <end position="137"/>
    </location>
</feature>
<organism evidence="3 4">
    <name type="scientific">Streptomyces orinoci</name>
    <name type="common">Streptoverticillium orinoci</name>
    <dbReference type="NCBI Taxonomy" id="67339"/>
    <lineage>
        <taxon>Bacteria</taxon>
        <taxon>Bacillati</taxon>
        <taxon>Actinomycetota</taxon>
        <taxon>Actinomycetes</taxon>
        <taxon>Kitasatosporales</taxon>
        <taxon>Streptomycetaceae</taxon>
        <taxon>Streptomyces</taxon>
    </lineage>
</organism>
<feature type="transmembrane region" description="Helical" evidence="2">
    <location>
        <begin position="6"/>
        <end position="34"/>
    </location>
</feature>
<dbReference type="Pfam" id="PF20087">
    <property type="entry name" value="DUF6479"/>
    <property type="match status" value="1"/>
</dbReference>
<feature type="compositionally biased region" description="Gly residues" evidence="1">
    <location>
        <begin position="127"/>
        <end position="137"/>
    </location>
</feature>
<comment type="caution">
    <text evidence="3">The sequence shown here is derived from an EMBL/GenBank/DDBJ whole genome shotgun (WGS) entry which is preliminary data.</text>
</comment>
<reference evidence="3 4" key="1">
    <citation type="submission" date="2024-06" db="EMBL/GenBank/DDBJ databases">
        <title>The Natural Products Discovery Center: Release of the First 8490 Sequenced Strains for Exploring Actinobacteria Biosynthetic Diversity.</title>
        <authorList>
            <person name="Kalkreuter E."/>
            <person name="Kautsar S.A."/>
            <person name="Yang D."/>
            <person name="Bader C.D."/>
            <person name="Teijaro C.N."/>
            <person name="Fluegel L."/>
            <person name="Davis C.M."/>
            <person name="Simpson J.R."/>
            <person name="Lauterbach L."/>
            <person name="Steele A.D."/>
            <person name="Gui C."/>
            <person name="Meng S."/>
            <person name="Li G."/>
            <person name="Viehrig K."/>
            <person name="Ye F."/>
            <person name="Su P."/>
            <person name="Kiefer A.F."/>
            <person name="Nichols A."/>
            <person name="Cepeda A.J."/>
            <person name="Yan W."/>
            <person name="Fan B."/>
            <person name="Jiang Y."/>
            <person name="Adhikari A."/>
            <person name="Zheng C.-J."/>
            <person name="Schuster L."/>
            <person name="Cowan T.M."/>
            <person name="Smanski M.J."/>
            <person name="Chevrette M.G."/>
            <person name="De Carvalho L.P.S."/>
            <person name="Shen B."/>
        </authorList>
    </citation>
    <scope>NUCLEOTIDE SEQUENCE [LARGE SCALE GENOMIC DNA]</scope>
    <source>
        <strain evidence="3 4">NPDC052347</strain>
    </source>
</reference>
<name>A0ABV3K391_STRON</name>
<dbReference type="Proteomes" id="UP001552594">
    <property type="component" value="Unassembled WGS sequence"/>
</dbReference>